<dbReference type="AlphaFoldDB" id="A0A7W9EUQ2"/>
<evidence type="ECO:0000256" key="1">
    <source>
        <dbReference type="SAM" id="SignalP"/>
    </source>
</evidence>
<reference evidence="2 3" key="1">
    <citation type="submission" date="2020-08" db="EMBL/GenBank/DDBJ databases">
        <title>Genomic Encyclopedia of Type Strains, Phase IV (KMG-IV): sequencing the most valuable type-strain genomes for metagenomic binning, comparative biology and taxonomic classification.</title>
        <authorList>
            <person name="Goeker M."/>
        </authorList>
    </citation>
    <scope>NUCLEOTIDE SEQUENCE [LARGE SCALE GENOMIC DNA]</scope>
    <source>
        <strain evidence="2 3">DSM 100044</strain>
    </source>
</reference>
<accession>A0A7W9EUQ2</accession>
<evidence type="ECO:0000313" key="3">
    <source>
        <dbReference type="Proteomes" id="UP000546200"/>
    </source>
</evidence>
<keyword evidence="3" id="KW-1185">Reference proteome</keyword>
<dbReference type="EMBL" id="JACIJK010000006">
    <property type="protein sequence ID" value="MBB5715415.1"/>
    <property type="molecule type" value="Genomic_DNA"/>
</dbReference>
<sequence length="178" mass="18377">MIKSMILAVAALVIAAPAAAETFYIPSTVATNVPACPKDTVVASKPDATISGEQLPRGQNSFATIDLKAGKVKVGRCTFRIRGFANAIGAPWGASLVGDDNDNVLMGIATDKGSASDGIRGNGGNDTLSALTPTALIWGGGGVDWYNVPADRKIKINGKTYTQAIVQDLASGETVTRR</sequence>
<organism evidence="2 3">
    <name type="scientific">Sphingomonas aerophila</name>
    <dbReference type="NCBI Taxonomy" id="1344948"/>
    <lineage>
        <taxon>Bacteria</taxon>
        <taxon>Pseudomonadati</taxon>
        <taxon>Pseudomonadota</taxon>
        <taxon>Alphaproteobacteria</taxon>
        <taxon>Sphingomonadales</taxon>
        <taxon>Sphingomonadaceae</taxon>
        <taxon>Sphingomonas</taxon>
    </lineage>
</organism>
<name>A0A7W9EUQ2_9SPHN</name>
<feature type="signal peptide" evidence="1">
    <location>
        <begin position="1"/>
        <end position="20"/>
    </location>
</feature>
<evidence type="ECO:0000313" key="2">
    <source>
        <dbReference type="EMBL" id="MBB5715415.1"/>
    </source>
</evidence>
<gene>
    <name evidence="2" type="ORF">FHS94_002261</name>
</gene>
<feature type="chain" id="PRO_5030848790" evidence="1">
    <location>
        <begin position="21"/>
        <end position="178"/>
    </location>
</feature>
<proteinExistence type="predicted"/>
<dbReference type="SUPFAM" id="SSF51120">
    <property type="entry name" value="beta-Roll"/>
    <property type="match status" value="1"/>
</dbReference>
<comment type="caution">
    <text evidence="2">The sequence shown here is derived from an EMBL/GenBank/DDBJ whole genome shotgun (WGS) entry which is preliminary data.</text>
</comment>
<dbReference type="Proteomes" id="UP000546200">
    <property type="component" value="Unassembled WGS sequence"/>
</dbReference>
<dbReference type="RefSeq" id="WP_184057703.1">
    <property type="nucleotide sequence ID" value="NZ_JACIJK010000006.1"/>
</dbReference>
<dbReference type="Gene3D" id="2.150.10.10">
    <property type="entry name" value="Serralysin-like metalloprotease, C-terminal"/>
    <property type="match status" value="1"/>
</dbReference>
<dbReference type="InterPro" id="IPR011049">
    <property type="entry name" value="Serralysin-like_metalloprot_C"/>
</dbReference>
<keyword evidence="1" id="KW-0732">Signal</keyword>
<protein>
    <submittedName>
        <fullName evidence="2">Uncharacterized protein</fullName>
    </submittedName>
</protein>